<reference evidence="1" key="1">
    <citation type="submission" date="2016-10" db="EMBL/GenBank/DDBJ databases">
        <title>Sequence of Gallionella enrichment culture.</title>
        <authorList>
            <person name="Poehlein A."/>
            <person name="Muehling M."/>
            <person name="Daniel R."/>
        </authorList>
    </citation>
    <scope>NUCLEOTIDE SEQUENCE</scope>
</reference>
<dbReference type="InterPro" id="IPR014127">
    <property type="entry name" value="CHP02757"/>
</dbReference>
<sequence length="259" mass="30394">MQKQFRELKSFFDAKVEAFNQVSFIKNDPVCIPHLFSKKQDIEIAALFAAVFAWGNRTTIINKSKELMQLMDDAPYDFCLHHNDNDLKKLMHFKHRTFNATDVLYFIEFFKFHYSNHTSLEIAFTKNMNKNDATIENALIGFHDYFFSLDDVPERTKKHIATPNKNSTCKRLNMFLRWMVRKDDCGVDFGIWQKIKPSQLVCPIDVHVARVANHFNLLSTNKIDWQTALQLTNYLRTLDAKDPVKYDFALFGLGVMEKY</sequence>
<protein>
    <recommendedName>
        <fullName evidence="2">TIGR02757 family protein</fullName>
    </recommendedName>
</protein>
<dbReference type="AlphaFoldDB" id="A0A1J5TEA9"/>
<evidence type="ECO:0008006" key="2">
    <source>
        <dbReference type="Google" id="ProtNLM"/>
    </source>
</evidence>
<name>A0A1J5TEA9_9ZZZZ</name>
<gene>
    <name evidence="1" type="ORF">GALL_63510</name>
</gene>
<dbReference type="NCBIfam" id="TIGR02757">
    <property type="entry name" value="TIGR02757 family protein"/>
    <property type="match status" value="1"/>
</dbReference>
<comment type="caution">
    <text evidence="1">The sequence shown here is derived from an EMBL/GenBank/DDBJ whole genome shotgun (WGS) entry which is preliminary data.</text>
</comment>
<dbReference type="Pfam" id="PF09674">
    <property type="entry name" value="DUF2400"/>
    <property type="match status" value="1"/>
</dbReference>
<dbReference type="EMBL" id="MLJW01000018">
    <property type="protein sequence ID" value="OIR12100.1"/>
    <property type="molecule type" value="Genomic_DNA"/>
</dbReference>
<proteinExistence type="predicted"/>
<evidence type="ECO:0000313" key="1">
    <source>
        <dbReference type="EMBL" id="OIR12100.1"/>
    </source>
</evidence>
<organism evidence="1">
    <name type="scientific">mine drainage metagenome</name>
    <dbReference type="NCBI Taxonomy" id="410659"/>
    <lineage>
        <taxon>unclassified sequences</taxon>
        <taxon>metagenomes</taxon>
        <taxon>ecological metagenomes</taxon>
    </lineage>
</organism>
<accession>A0A1J5TEA9</accession>